<proteinExistence type="predicted"/>
<dbReference type="InterPro" id="IPR055357">
    <property type="entry name" value="LRR_At1g61320_AtMIF1"/>
</dbReference>
<reference evidence="2 3" key="1">
    <citation type="submission" date="2020-04" db="EMBL/GenBank/DDBJ databases">
        <title>Plant Genome Project.</title>
        <authorList>
            <person name="Zhang R.-G."/>
        </authorList>
    </citation>
    <scope>NUCLEOTIDE SEQUENCE [LARGE SCALE GENOMIC DNA]</scope>
    <source>
        <strain evidence="2">YNK0</strain>
        <tissue evidence="2">Leaf</tissue>
    </source>
</reference>
<feature type="domain" description="F-box" evidence="1">
    <location>
        <begin position="54"/>
        <end position="101"/>
    </location>
</feature>
<protein>
    <recommendedName>
        <fullName evidence="1">F-box domain-containing protein</fullName>
    </recommendedName>
</protein>
<dbReference type="Pfam" id="PF23622">
    <property type="entry name" value="LRR_At1g61320_AtMIF1"/>
    <property type="match status" value="1"/>
</dbReference>
<accession>A0A834YLN1</accession>
<dbReference type="InterPro" id="IPR053772">
    <property type="entry name" value="At1g61320/At1g61330-like"/>
</dbReference>
<evidence type="ECO:0000259" key="1">
    <source>
        <dbReference type="PROSITE" id="PS50181"/>
    </source>
</evidence>
<dbReference type="Gene3D" id="3.80.10.10">
    <property type="entry name" value="Ribonuclease Inhibitor"/>
    <property type="match status" value="1"/>
</dbReference>
<organism evidence="2 3">
    <name type="scientific">Tetracentron sinense</name>
    <name type="common">Spur-leaf</name>
    <dbReference type="NCBI Taxonomy" id="13715"/>
    <lineage>
        <taxon>Eukaryota</taxon>
        <taxon>Viridiplantae</taxon>
        <taxon>Streptophyta</taxon>
        <taxon>Embryophyta</taxon>
        <taxon>Tracheophyta</taxon>
        <taxon>Spermatophyta</taxon>
        <taxon>Magnoliopsida</taxon>
        <taxon>Trochodendrales</taxon>
        <taxon>Trochodendraceae</taxon>
        <taxon>Tetracentron</taxon>
    </lineage>
</organism>
<comment type="caution">
    <text evidence="2">The sequence shown here is derived from an EMBL/GenBank/DDBJ whole genome shotgun (WGS) entry which is preliminary data.</text>
</comment>
<dbReference type="InterPro" id="IPR036047">
    <property type="entry name" value="F-box-like_dom_sf"/>
</dbReference>
<gene>
    <name evidence="2" type="ORF">HHK36_026599</name>
</gene>
<dbReference type="Gene3D" id="1.20.1280.50">
    <property type="match status" value="1"/>
</dbReference>
<evidence type="ECO:0000313" key="3">
    <source>
        <dbReference type="Proteomes" id="UP000655225"/>
    </source>
</evidence>
<evidence type="ECO:0000313" key="2">
    <source>
        <dbReference type="EMBL" id="KAF8387936.1"/>
    </source>
</evidence>
<dbReference type="AlphaFoldDB" id="A0A834YLN1"/>
<dbReference type="SUPFAM" id="SSF81383">
    <property type="entry name" value="F-box domain"/>
    <property type="match status" value="1"/>
</dbReference>
<dbReference type="EMBL" id="JABCRI010000020">
    <property type="protein sequence ID" value="KAF8387936.1"/>
    <property type="molecule type" value="Genomic_DNA"/>
</dbReference>
<name>A0A834YLN1_TETSI</name>
<dbReference type="InterPro" id="IPR001810">
    <property type="entry name" value="F-box_dom"/>
</dbReference>
<sequence>MNKETRELFEINSLTRSRRIKSKWRLMGRSTRSISKFARVKEGKQPPRKRQTMEDQISYLPDQILIFILSLLTMKDAARTSILSSRWRDFFKSFVESRSTLNFDVANMNGSDYLVGKFRNEDRELLLKQERDKYILWVDQNFHLHQRKKVDAVRLQFYLGEASNRHLDRWISYALDKGVQKLDVDLFTLDFSLANEYRYKFPCHLFAQGIGSCLKNLRLKACILSLPPDMSGFNSLVTLALEDLRLAQDQVDTLLSNCSLLEWLTLKNCHCPATLNIKVSFLQLKHLNITACYQVKRIEICASSLASFEYNGSRRPISFKNVPQLVRLFIGIHPPKKSDAIIYVVQEIVCQLPQLEILYLQMDMEENMLLPDNLPTFTNLKQLVLMPKGSNKSNFLGFISLLKVFPFLQKIELHYWCLTRRGRPREMQKEASKCPHSHLKEVNFYGFGGYPNEIEFALYLLKNATAIETMKINPNFSHYRGNNKWVANHEMAFGWTDKTRRESAYKLLCREVPHGAQLVVL</sequence>
<dbReference type="Proteomes" id="UP000655225">
    <property type="component" value="Unassembled WGS sequence"/>
</dbReference>
<dbReference type="PANTHER" id="PTHR34145:SF68">
    <property type="entry name" value="FBD DOMAIN-CONTAINING PROTEIN"/>
    <property type="match status" value="1"/>
</dbReference>
<dbReference type="PROSITE" id="PS50181">
    <property type="entry name" value="FBOX"/>
    <property type="match status" value="1"/>
</dbReference>
<keyword evidence="3" id="KW-1185">Reference proteome</keyword>
<dbReference type="InterPro" id="IPR032675">
    <property type="entry name" value="LRR_dom_sf"/>
</dbReference>
<dbReference type="OrthoDB" id="1932213at2759"/>
<dbReference type="Pfam" id="PF00646">
    <property type="entry name" value="F-box"/>
    <property type="match status" value="1"/>
</dbReference>
<dbReference type="SUPFAM" id="SSF52047">
    <property type="entry name" value="RNI-like"/>
    <property type="match status" value="1"/>
</dbReference>
<dbReference type="PANTHER" id="PTHR34145">
    <property type="entry name" value="OS02G0105600 PROTEIN"/>
    <property type="match status" value="1"/>
</dbReference>
<dbReference type="OMA" id="YDFPFKL"/>